<gene>
    <name evidence="3" type="ORF">METZ01_LOCUS245738</name>
</gene>
<feature type="region of interest" description="Disordered" evidence="1">
    <location>
        <begin position="294"/>
        <end position="313"/>
    </location>
</feature>
<dbReference type="InterPro" id="IPR010502">
    <property type="entry name" value="Carb-bd_dom_fam9"/>
</dbReference>
<accession>A0A382HZP4</accession>
<dbReference type="Pfam" id="PF06452">
    <property type="entry name" value="CBM9_1"/>
    <property type="match status" value="1"/>
</dbReference>
<name>A0A382HZP4_9ZZZZ</name>
<evidence type="ECO:0000256" key="1">
    <source>
        <dbReference type="SAM" id="MobiDB-lite"/>
    </source>
</evidence>
<evidence type="ECO:0000313" key="3">
    <source>
        <dbReference type="EMBL" id="SVB92884.1"/>
    </source>
</evidence>
<feature type="domain" description="Carbohydrate-binding" evidence="2">
    <location>
        <begin position="78"/>
        <end position="247"/>
    </location>
</feature>
<dbReference type="Gene3D" id="2.60.40.1190">
    <property type="match status" value="1"/>
</dbReference>
<proteinExistence type="predicted"/>
<dbReference type="GO" id="GO:0004553">
    <property type="term" value="F:hydrolase activity, hydrolyzing O-glycosyl compounds"/>
    <property type="evidence" value="ECO:0007669"/>
    <property type="project" value="InterPro"/>
</dbReference>
<feature type="non-terminal residue" evidence="3">
    <location>
        <position position="313"/>
    </location>
</feature>
<dbReference type="GO" id="GO:0030246">
    <property type="term" value="F:carbohydrate binding"/>
    <property type="evidence" value="ECO:0007669"/>
    <property type="project" value="InterPro"/>
</dbReference>
<sequence length="313" mass="32517">MMARRFVAAGVMTAFMFVGIASVNAQELTLTEEDMQYNAGKATVDADGDMSDWSNFPFKKAIPFQTGAGIGDGELVLFQNWGAGTWDGPEDHTSAVAFAWDTDNLYIGIVVTDDSHQNGGGAPAQAWNGDGVQAVFANAEQDTVTFLYNLAMNDGGDLLIHNERGPGGVELEIVRDDDTGTTSYEMVFPAASLEVDAFESGMEIGIGLCVNDGDEAHPGQTGWSGWGPHAAVTGGKHPTRTGLVTLTAKHDAIPGGGQNPLLVDLVAHFPLDADGDSADGEFTASTVTDVTFGGEGATGNTGTSANFNGSSSV</sequence>
<dbReference type="AlphaFoldDB" id="A0A382HZP4"/>
<protein>
    <recommendedName>
        <fullName evidence="2">Carbohydrate-binding domain-containing protein</fullName>
    </recommendedName>
</protein>
<dbReference type="SUPFAM" id="SSF49344">
    <property type="entry name" value="CBD9-like"/>
    <property type="match status" value="1"/>
</dbReference>
<organism evidence="3">
    <name type="scientific">marine metagenome</name>
    <dbReference type="NCBI Taxonomy" id="408172"/>
    <lineage>
        <taxon>unclassified sequences</taxon>
        <taxon>metagenomes</taxon>
        <taxon>ecological metagenomes</taxon>
    </lineage>
</organism>
<dbReference type="EMBL" id="UINC01064327">
    <property type="protein sequence ID" value="SVB92884.1"/>
    <property type="molecule type" value="Genomic_DNA"/>
</dbReference>
<evidence type="ECO:0000259" key="2">
    <source>
        <dbReference type="Pfam" id="PF06452"/>
    </source>
</evidence>
<dbReference type="GO" id="GO:0016052">
    <property type="term" value="P:carbohydrate catabolic process"/>
    <property type="evidence" value="ECO:0007669"/>
    <property type="project" value="InterPro"/>
</dbReference>
<feature type="compositionally biased region" description="Polar residues" evidence="1">
    <location>
        <begin position="300"/>
        <end position="313"/>
    </location>
</feature>
<reference evidence="3" key="1">
    <citation type="submission" date="2018-05" db="EMBL/GenBank/DDBJ databases">
        <authorList>
            <person name="Lanie J.A."/>
            <person name="Ng W.-L."/>
            <person name="Kazmierczak K.M."/>
            <person name="Andrzejewski T.M."/>
            <person name="Davidsen T.M."/>
            <person name="Wayne K.J."/>
            <person name="Tettelin H."/>
            <person name="Glass J.I."/>
            <person name="Rusch D."/>
            <person name="Podicherti R."/>
            <person name="Tsui H.-C.T."/>
            <person name="Winkler M.E."/>
        </authorList>
    </citation>
    <scope>NUCLEOTIDE SEQUENCE</scope>
</reference>